<keyword evidence="2" id="KW-1185">Reference proteome</keyword>
<gene>
    <name evidence="1" type="ORF">J2Z19_002246</name>
</gene>
<evidence type="ECO:0000313" key="2">
    <source>
        <dbReference type="Proteomes" id="UP000823773"/>
    </source>
</evidence>
<evidence type="ECO:0000313" key="1">
    <source>
        <dbReference type="EMBL" id="MBP1872534.1"/>
    </source>
</evidence>
<sequence length="251" mass="28273">MAERARLKPLDRDDQQPLYRQVKQNILDLTRDGTIPAHSKLPSERELVQAYDVSRITIRQALVELVQEGHLQSQPGKGFYVAEKSEPFELHLLTSFTANAIAKGMVPGSRLLEAKIYAAPPEISRALYLPEAADVVLLKRLRTLDGVPVVIQYDWLQPAACPGLLDLDWSTGNRSLYAELRERYGLRPVRGQTTISARYPDEDEVTLLKLEQKTAVLTLDQIAFSAENRPINISTSVHHPKRYPLSIQQGE</sequence>
<dbReference type="EMBL" id="JAGGJR010000003">
    <property type="protein sequence ID" value="MBP1872534.1"/>
    <property type="molecule type" value="Genomic_DNA"/>
</dbReference>
<dbReference type="Proteomes" id="UP000823773">
    <property type="component" value="Unassembled WGS sequence"/>
</dbReference>
<proteinExistence type="predicted"/>
<name>A0ACC5SVU0_ENSAD</name>
<organism evidence="1 2">
    <name type="scientific">Ensifer adhaerens</name>
    <name type="common">Sinorhizobium morelense</name>
    <dbReference type="NCBI Taxonomy" id="106592"/>
    <lineage>
        <taxon>Bacteria</taxon>
        <taxon>Pseudomonadati</taxon>
        <taxon>Pseudomonadota</taxon>
        <taxon>Alphaproteobacteria</taxon>
        <taxon>Hyphomicrobiales</taxon>
        <taxon>Rhizobiaceae</taxon>
        <taxon>Sinorhizobium/Ensifer group</taxon>
        <taxon>Ensifer</taxon>
    </lineage>
</organism>
<reference evidence="1" key="1">
    <citation type="submission" date="2021-03" db="EMBL/GenBank/DDBJ databases">
        <title>Genomic Encyclopedia of Type Strains, Phase IV (KMG-IV): sequencing the most valuable type-strain genomes for metagenomic binning, comparative biology and taxonomic classification.</title>
        <authorList>
            <person name="Goeker M."/>
        </authorList>
    </citation>
    <scope>NUCLEOTIDE SEQUENCE</scope>
    <source>
        <strain evidence="1">DSM 18131</strain>
    </source>
</reference>
<comment type="caution">
    <text evidence="1">The sequence shown here is derived from an EMBL/GenBank/DDBJ whole genome shotgun (WGS) entry which is preliminary data.</text>
</comment>
<protein>
    <submittedName>
        <fullName evidence="1">GntR family transcriptional regulator</fullName>
    </submittedName>
</protein>
<accession>A0ACC5SVU0</accession>